<name>A0A1A8MZP5_9TELE</name>
<protein>
    <submittedName>
        <fullName evidence="1">Uncharacterized protein</fullName>
    </submittedName>
</protein>
<proteinExistence type="predicted"/>
<feature type="non-terminal residue" evidence="1">
    <location>
        <position position="1"/>
    </location>
</feature>
<reference evidence="1" key="2">
    <citation type="submission" date="2016-06" db="EMBL/GenBank/DDBJ databases">
        <title>The genome of a short-lived fish provides insights into sex chromosome evolution and the genetic control of aging.</title>
        <authorList>
            <person name="Reichwald K."/>
            <person name="Felder M."/>
            <person name="Petzold A."/>
            <person name="Koch P."/>
            <person name="Groth M."/>
            <person name="Platzer M."/>
        </authorList>
    </citation>
    <scope>NUCLEOTIDE SEQUENCE</scope>
    <source>
        <tissue evidence="1">Brain</tissue>
    </source>
</reference>
<accession>A0A1A8MZP5</accession>
<dbReference type="AlphaFoldDB" id="A0A1A8MZP5"/>
<gene>
    <name evidence="1" type="primary">Nfu_g_1_003816</name>
</gene>
<evidence type="ECO:0000313" key="1">
    <source>
        <dbReference type="EMBL" id="SBR61974.1"/>
    </source>
</evidence>
<dbReference type="EMBL" id="HAEF01020815">
    <property type="protein sequence ID" value="SBR61974.1"/>
    <property type="molecule type" value="Transcribed_RNA"/>
</dbReference>
<organism evidence="1">
    <name type="scientific">Nothobranchius pienaari</name>
    <dbReference type="NCBI Taxonomy" id="704102"/>
    <lineage>
        <taxon>Eukaryota</taxon>
        <taxon>Metazoa</taxon>
        <taxon>Chordata</taxon>
        <taxon>Craniata</taxon>
        <taxon>Vertebrata</taxon>
        <taxon>Euteleostomi</taxon>
        <taxon>Actinopterygii</taxon>
        <taxon>Neopterygii</taxon>
        <taxon>Teleostei</taxon>
        <taxon>Neoteleostei</taxon>
        <taxon>Acanthomorphata</taxon>
        <taxon>Ovalentaria</taxon>
        <taxon>Atherinomorphae</taxon>
        <taxon>Cyprinodontiformes</taxon>
        <taxon>Nothobranchiidae</taxon>
        <taxon>Nothobranchius</taxon>
    </lineage>
</organism>
<sequence>SQARGRELQNLRATEANDLSPLVFKRSLSIRKYSPKQ</sequence>
<feature type="non-terminal residue" evidence="1">
    <location>
        <position position="37"/>
    </location>
</feature>
<reference evidence="1" key="1">
    <citation type="submission" date="2016-05" db="EMBL/GenBank/DDBJ databases">
        <authorList>
            <person name="Lavstsen T."/>
            <person name="Jespersen J.S."/>
        </authorList>
    </citation>
    <scope>NUCLEOTIDE SEQUENCE</scope>
    <source>
        <tissue evidence="1">Brain</tissue>
    </source>
</reference>